<gene>
    <name evidence="1" type="ORF">BV25DRAFT_1822607</name>
</gene>
<evidence type="ECO:0000313" key="2">
    <source>
        <dbReference type="Proteomes" id="UP000814140"/>
    </source>
</evidence>
<accession>A0ACB8T8Q2</accession>
<dbReference type="EMBL" id="MU277197">
    <property type="protein sequence ID" value="KAI0064859.1"/>
    <property type="molecule type" value="Genomic_DNA"/>
</dbReference>
<reference evidence="1" key="1">
    <citation type="submission" date="2021-03" db="EMBL/GenBank/DDBJ databases">
        <authorList>
            <consortium name="DOE Joint Genome Institute"/>
            <person name="Ahrendt S."/>
            <person name="Looney B.P."/>
            <person name="Miyauchi S."/>
            <person name="Morin E."/>
            <person name="Drula E."/>
            <person name="Courty P.E."/>
            <person name="Chicoki N."/>
            <person name="Fauchery L."/>
            <person name="Kohler A."/>
            <person name="Kuo A."/>
            <person name="Labutti K."/>
            <person name="Pangilinan J."/>
            <person name="Lipzen A."/>
            <person name="Riley R."/>
            <person name="Andreopoulos W."/>
            <person name="He G."/>
            <person name="Johnson J."/>
            <person name="Barry K.W."/>
            <person name="Grigoriev I.V."/>
            <person name="Nagy L."/>
            <person name="Hibbett D."/>
            <person name="Henrissat B."/>
            <person name="Matheny P.B."/>
            <person name="Labbe J."/>
            <person name="Martin F."/>
        </authorList>
    </citation>
    <scope>NUCLEOTIDE SEQUENCE</scope>
    <source>
        <strain evidence="1">HHB10654</strain>
    </source>
</reference>
<keyword evidence="2" id="KW-1185">Reference proteome</keyword>
<proteinExistence type="predicted"/>
<protein>
    <submittedName>
        <fullName evidence="1">PLAC8-domain-containing protein</fullName>
    </submittedName>
</protein>
<reference evidence="1" key="2">
    <citation type="journal article" date="2022" name="New Phytol.">
        <title>Evolutionary transition to the ectomycorrhizal habit in the genomes of a hyperdiverse lineage of mushroom-forming fungi.</title>
        <authorList>
            <person name="Looney B."/>
            <person name="Miyauchi S."/>
            <person name="Morin E."/>
            <person name="Drula E."/>
            <person name="Courty P.E."/>
            <person name="Kohler A."/>
            <person name="Kuo A."/>
            <person name="LaButti K."/>
            <person name="Pangilinan J."/>
            <person name="Lipzen A."/>
            <person name="Riley R."/>
            <person name="Andreopoulos W."/>
            <person name="He G."/>
            <person name="Johnson J."/>
            <person name="Nolan M."/>
            <person name="Tritt A."/>
            <person name="Barry K.W."/>
            <person name="Grigoriev I.V."/>
            <person name="Nagy L.G."/>
            <person name="Hibbett D."/>
            <person name="Henrissat B."/>
            <person name="Matheny P.B."/>
            <person name="Labbe J."/>
            <person name="Martin F.M."/>
        </authorList>
    </citation>
    <scope>NUCLEOTIDE SEQUENCE</scope>
    <source>
        <strain evidence="1">HHB10654</strain>
    </source>
</reference>
<dbReference type="Proteomes" id="UP000814140">
    <property type="component" value="Unassembled WGS sequence"/>
</dbReference>
<name>A0ACB8T8Q2_9AGAM</name>
<sequence>MAPMQLIPGGNRNALNKSMGKDGQREWSFGLCSACGDCGTCCMAWWCPCIVYGKNRQRLDYLQTRGVPRPDGGETFNSHCMLDCLLGCVGIGWVLNIGTRSDVRARYRIRGSVCGDCCVAYWCVPCDLVQEHRELELEERSFGVGSRV</sequence>
<organism evidence="1 2">
    <name type="scientific">Artomyces pyxidatus</name>
    <dbReference type="NCBI Taxonomy" id="48021"/>
    <lineage>
        <taxon>Eukaryota</taxon>
        <taxon>Fungi</taxon>
        <taxon>Dikarya</taxon>
        <taxon>Basidiomycota</taxon>
        <taxon>Agaricomycotina</taxon>
        <taxon>Agaricomycetes</taxon>
        <taxon>Russulales</taxon>
        <taxon>Auriscalpiaceae</taxon>
        <taxon>Artomyces</taxon>
    </lineage>
</organism>
<comment type="caution">
    <text evidence="1">The sequence shown here is derived from an EMBL/GenBank/DDBJ whole genome shotgun (WGS) entry which is preliminary data.</text>
</comment>
<evidence type="ECO:0000313" key="1">
    <source>
        <dbReference type="EMBL" id="KAI0064859.1"/>
    </source>
</evidence>